<evidence type="ECO:0000313" key="4">
    <source>
        <dbReference type="Proteomes" id="UP001183127"/>
    </source>
</evidence>
<protein>
    <submittedName>
        <fullName evidence="3">Membrane-targeted effector domain-containing toxin</fullName>
    </submittedName>
</protein>
<dbReference type="GeneID" id="32807390"/>
<dbReference type="InterPro" id="IPR046673">
    <property type="entry name" value="ToxA_N"/>
</dbReference>
<evidence type="ECO:0000259" key="2">
    <source>
        <dbReference type="Pfam" id="PF20178"/>
    </source>
</evidence>
<feature type="domain" description="Dermonecrotic toxin N-terminal" evidence="2">
    <location>
        <begin position="23"/>
        <end position="285"/>
    </location>
</feature>
<organism evidence="3 4">
    <name type="scientific">Pseudomonas entomophila</name>
    <dbReference type="NCBI Taxonomy" id="312306"/>
    <lineage>
        <taxon>Bacteria</taxon>
        <taxon>Pseudomonadati</taxon>
        <taxon>Pseudomonadota</taxon>
        <taxon>Gammaproteobacteria</taxon>
        <taxon>Pseudomonadales</taxon>
        <taxon>Pseudomonadaceae</taxon>
        <taxon>Pseudomonas</taxon>
    </lineage>
</organism>
<dbReference type="CDD" id="cd14729">
    <property type="entry name" value="RtxA-like"/>
    <property type="match status" value="1"/>
</dbReference>
<dbReference type="Pfam" id="PF20178">
    <property type="entry name" value="ToxA_N"/>
    <property type="match status" value="1"/>
</dbReference>
<dbReference type="EMBL" id="CP132921">
    <property type="protein sequence ID" value="WMW07199.1"/>
    <property type="molecule type" value="Genomic_DNA"/>
</dbReference>
<reference evidence="3 4" key="1">
    <citation type="submission" date="2023-08" db="EMBL/GenBank/DDBJ databases">
        <title>Complete Genome Sequence of Pseudomonas entomophila TVIN A01.</title>
        <authorList>
            <person name="Shelke T."/>
            <person name="Mahar N.S."/>
            <person name="Gupta I."/>
            <person name="Gupta V."/>
        </authorList>
    </citation>
    <scope>NUCLEOTIDE SEQUENCE [LARGE SCALE GENOMIC DNA]</scope>
    <source>
        <strain evidence="3 4">TVIN-A01</strain>
    </source>
</reference>
<dbReference type="SUPFAM" id="SSF159501">
    <property type="entry name" value="EreA/ChaN-like"/>
    <property type="match status" value="1"/>
</dbReference>
<accession>A0ABY9QV19</accession>
<evidence type="ECO:0000313" key="3">
    <source>
        <dbReference type="EMBL" id="WMW07199.1"/>
    </source>
</evidence>
<dbReference type="Proteomes" id="UP001183127">
    <property type="component" value="Chromosome"/>
</dbReference>
<feature type="region of interest" description="Disordered" evidence="1">
    <location>
        <begin position="440"/>
        <end position="473"/>
    </location>
</feature>
<feature type="compositionally biased region" description="Low complexity" evidence="1">
    <location>
        <begin position="440"/>
        <end position="453"/>
    </location>
</feature>
<sequence length="986" mass="110355">MPIITHTSSDRQTLLTIAGQLTEDCPDMREMARKVAQQVLDRNGLKALDPDSVYLHRFNTAVSSPRTFNGWQHFDQPYESLTLPQLVMHRFDVHDQDNADLLSYLVGFYSDGPGKDVYDEHNEVRLDAKDVLEDFWNIDFAADFKRRLDTFWTNHSENFRTLAKANFLSKILEACAHDPDSALARQCSDIVRALTGAMPWPPSAQALHQRTLPGDDVRVCTFDIGGHVATDILRLQMQDGSQVIYLPGDVEGLYYFQDVQTLFLWVLNHCNHADNRARFVAHFSLNDRDEGDSQVGLNHMIDLLYHGWGRQDYSGLNILDQQIDEDAFDWLRSKAHQRMLDDAHFVLRSNADLRKQLWIGYLKAGLQVFGPMAAVDWPVALALVGAGIAETGLNIDQAITGHTTRERKAGITGAIFAAIETLFNATFLLSVPGKPLAELGEAGEADGASGIGERPIEAKEPSGSGDNEIEGETTTSVADAIRTWVPGPFQPAQSWELLHPFETNVVLSGEPGTGALEGIYTQGRQFYALVEDMPYQVRFVSELKIWTIVDPDNPFSFYKNQPIRLDAEGQWQPVDRPDLKGGMLARLKAWGHSSTSANPPALADTPYDVPANLRPSLTDVSEHEITGARERLDAPDRSAAIKRFRQLRDQLATDANDFMNTVQPPARPQIPEIPPSAASNRVLQSIYENSNGLVIGEAHSGLGSKRLLIDNMRLLRKLKVRTLYMEHYTTDFQQADLDAFNRSGVMPKALDNYVAEQDLGHGTDPAGRYTFRRVMLEAQKNGVRIQAIDCMASYRQAWANPVADGTRQQMMNFYAHLIIEADQAARGPGKWVALVGSSHANNFHGVTGLAETEGAIGLRVEDGPIDGVDTYSVDPGRDAMDPKGKVRHLQSDLLLRAAVLPARSTPPDFNSMLVKPGDYTIERVNGEEYVINRSHNSTLRRTLINRDGRYYYIERPDWPDVHERRFEHLADLHTRLSLRGMRYISR</sequence>
<dbReference type="Gene3D" id="3.40.50.11550">
    <property type="match status" value="1"/>
</dbReference>
<name>A0ABY9QV19_9PSED</name>
<dbReference type="RefSeq" id="WP_011535446.1">
    <property type="nucleotide sequence ID" value="NZ_CP132921.1"/>
</dbReference>
<evidence type="ECO:0000256" key="1">
    <source>
        <dbReference type="SAM" id="MobiDB-lite"/>
    </source>
</evidence>
<proteinExistence type="predicted"/>
<gene>
    <name evidence="3" type="ORF">RAH46_07635</name>
</gene>
<keyword evidence="4" id="KW-1185">Reference proteome</keyword>